<dbReference type="Proteomes" id="UP000504636">
    <property type="component" value="Unplaced"/>
</dbReference>
<dbReference type="SUPFAM" id="SSF51735">
    <property type="entry name" value="NAD(P)-binding Rossmann-fold domains"/>
    <property type="match status" value="1"/>
</dbReference>
<organism evidence="1">
    <name type="scientific">Mytilinidion resinicola</name>
    <dbReference type="NCBI Taxonomy" id="574789"/>
    <lineage>
        <taxon>Eukaryota</taxon>
        <taxon>Fungi</taxon>
        <taxon>Dikarya</taxon>
        <taxon>Ascomycota</taxon>
        <taxon>Pezizomycotina</taxon>
        <taxon>Dothideomycetes</taxon>
        <taxon>Pleosporomycetidae</taxon>
        <taxon>Mytilinidiales</taxon>
        <taxon>Mytilinidiaceae</taxon>
        <taxon>Mytilinidion</taxon>
    </lineage>
</organism>
<dbReference type="InterPro" id="IPR051783">
    <property type="entry name" value="NAD(P)-dependent_oxidoreduct"/>
</dbReference>
<dbReference type="AlphaFoldDB" id="A0A6A6Y5L8"/>
<protein>
    <recommendedName>
        <fullName evidence="4">NAD(P)-binding domain-containing protein</fullName>
    </recommendedName>
</protein>
<reference evidence="3" key="3">
    <citation type="submission" date="2025-04" db="UniProtKB">
        <authorList>
            <consortium name="RefSeq"/>
        </authorList>
    </citation>
    <scope>IDENTIFICATION</scope>
    <source>
        <strain evidence="3">CBS 304.34</strain>
    </source>
</reference>
<sequence>MAPTIFLTGASGCTGGTFLTVFHQRFPEIRVRALVRTPEQIEILRAFYGPTVEPLLGSLDNKKLLAAEASKATIVFQAGANHEDAIVALVEGIATSPENKSLSPVFIHLSGTSSLTDPALPYGELNPKVYSDVDDMEEVLLR</sequence>
<dbReference type="Gene3D" id="3.40.50.720">
    <property type="entry name" value="NAD(P)-binding Rossmann-like Domain"/>
    <property type="match status" value="1"/>
</dbReference>
<evidence type="ECO:0000313" key="2">
    <source>
        <dbReference type="Proteomes" id="UP000504636"/>
    </source>
</evidence>
<accession>A0A6A6Y5L8</accession>
<dbReference type="EMBL" id="MU003714">
    <property type="protein sequence ID" value="KAF2804141.1"/>
    <property type="molecule type" value="Genomic_DNA"/>
</dbReference>
<evidence type="ECO:0000313" key="3">
    <source>
        <dbReference type="RefSeq" id="XP_033571105.1"/>
    </source>
</evidence>
<evidence type="ECO:0000313" key="1">
    <source>
        <dbReference type="EMBL" id="KAF2804141.1"/>
    </source>
</evidence>
<reference evidence="1 3" key="1">
    <citation type="journal article" date="2020" name="Stud. Mycol.">
        <title>101 Dothideomycetes genomes: a test case for predicting lifestyles and emergence of pathogens.</title>
        <authorList>
            <person name="Haridas S."/>
            <person name="Albert R."/>
            <person name="Binder M."/>
            <person name="Bloem J."/>
            <person name="Labutti K."/>
            <person name="Salamov A."/>
            <person name="Andreopoulos B."/>
            <person name="Baker S."/>
            <person name="Barry K."/>
            <person name="Bills G."/>
            <person name="Bluhm B."/>
            <person name="Cannon C."/>
            <person name="Castanera R."/>
            <person name="Culley D."/>
            <person name="Daum C."/>
            <person name="Ezra D."/>
            <person name="Gonzalez J."/>
            <person name="Henrissat B."/>
            <person name="Kuo A."/>
            <person name="Liang C."/>
            <person name="Lipzen A."/>
            <person name="Lutzoni F."/>
            <person name="Magnuson J."/>
            <person name="Mondo S."/>
            <person name="Nolan M."/>
            <person name="Ohm R."/>
            <person name="Pangilinan J."/>
            <person name="Park H.-J."/>
            <person name="Ramirez L."/>
            <person name="Alfaro M."/>
            <person name="Sun H."/>
            <person name="Tritt A."/>
            <person name="Yoshinaga Y."/>
            <person name="Zwiers L.-H."/>
            <person name="Turgeon B."/>
            <person name="Goodwin S."/>
            <person name="Spatafora J."/>
            <person name="Crous P."/>
            <person name="Grigoriev I."/>
        </authorList>
    </citation>
    <scope>NUCLEOTIDE SEQUENCE</scope>
    <source>
        <strain evidence="1 3">CBS 304.34</strain>
    </source>
</reference>
<evidence type="ECO:0008006" key="4">
    <source>
        <dbReference type="Google" id="ProtNLM"/>
    </source>
</evidence>
<dbReference type="RefSeq" id="XP_033571105.1">
    <property type="nucleotide sequence ID" value="XM_033726841.1"/>
</dbReference>
<dbReference type="GeneID" id="54467734"/>
<gene>
    <name evidence="1 3" type="ORF">BDZ99DRAFT_545377</name>
</gene>
<dbReference type="InterPro" id="IPR036291">
    <property type="entry name" value="NAD(P)-bd_dom_sf"/>
</dbReference>
<keyword evidence="2" id="KW-1185">Reference proteome</keyword>
<dbReference type="PANTHER" id="PTHR48079:SF6">
    <property type="entry name" value="NAD(P)-BINDING DOMAIN-CONTAINING PROTEIN-RELATED"/>
    <property type="match status" value="1"/>
</dbReference>
<dbReference type="PANTHER" id="PTHR48079">
    <property type="entry name" value="PROTEIN YEEZ"/>
    <property type="match status" value="1"/>
</dbReference>
<dbReference type="GO" id="GO:0005737">
    <property type="term" value="C:cytoplasm"/>
    <property type="evidence" value="ECO:0007669"/>
    <property type="project" value="TreeGrafter"/>
</dbReference>
<reference evidence="3" key="2">
    <citation type="submission" date="2020-04" db="EMBL/GenBank/DDBJ databases">
        <authorList>
            <consortium name="NCBI Genome Project"/>
        </authorList>
    </citation>
    <scope>NUCLEOTIDE SEQUENCE</scope>
    <source>
        <strain evidence="3">CBS 304.34</strain>
    </source>
</reference>
<proteinExistence type="predicted"/>
<dbReference type="GO" id="GO:0004029">
    <property type="term" value="F:aldehyde dehydrogenase (NAD+) activity"/>
    <property type="evidence" value="ECO:0007669"/>
    <property type="project" value="TreeGrafter"/>
</dbReference>
<name>A0A6A6Y5L8_9PEZI</name>
<dbReference type="OrthoDB" id="2130169at2759"/>